<dbReference type="PANTHER" id="PTHR30619">
    <property type="entry name" value="DNA INTERNALIZATION/COMPETENCE PROTEIN COMEC/REC2"/>
    <property type="match status" value="1"/>
</dbReference>
<reference evidence="2 3" key="1">
    <citation type="submission" date="2016-11" db="EMBL/GenBank/DDBJ databases">
        <authorList>
            <person name="Jaros S."/>
            <person name="Januszkiewicz K."/>
            <person name="Wedrychowicz H."/>
        </authorList>
    </citation>
    <scope>NUCLEOTIDE SEQUENCE [LARGE SCALE GENOMIC DNA]</scope>
    <source>
        <strain evidence="2 3">DSM 19022</strain>
    </source>
</reference>
<dbReference type="Proteomes" id="UP000184442">
    <property type="component" value="Unassembled WGS sequence"/>
</dbReference>
<accession>A0A1M6FVN9</accession>
<evidence type="ECO:0000313" key="3">
    <source>
        <dbReference type="Proteomes" id="UP000184442"/>
    </source>
</evidence>
<sequence>MRRKPIYYVILLIITVALSFISHGNDIGIDIGNDSASIEEQNNTGNANPIESTSKESGQKNNYVELGQLKVHFIDVGQADSILIQNNEKTMLIDAGNNADSDDVVTYIKSQNIEKLDYVVGTHPHEDHIGGLDAVIESFDIGVIYMPKATSTTKTFEDVLHAIAKKSMKVTTPIPGTTVNFGEASFTILAPNSDNYKETNNYSIVIKLEHGNNSFLFTGDAEDVSEKEMIERGYDLTADVLKVGHHGSSSSTTQEFLTKVNPKYAVICVGKDNKYGHPHRETMELLNKKSIKIYRTDESGTIIAVSDGEAITFEETLK</sequence>
<evidence type="ECO:0000259" key="1">
    <source>
        <dbReference type="SMART" id="SM00849"/>
    </source>
</evidence>
<name>A0A1M6FVN9_9FIRM</name>
<dbReference type="STRING" id="1122184.SAMN02745176_02125"/>
<dbReference type="RefSeq" id="WP_073026174.1">
    <property type="nucleotide sequence ID" value="NZ_FQZS01000013.1"/>
</dbReference>
<keyword evidence="3" id="KW-1185">Reference proteome</keyword>
<dbReference type="EMBL" id="FQZS01000013">
    <property type="protein sequence ID" value="SHJ01785.1"/>
    <property type="molecule type" value="Genomic_DNA"/>
</dbReference>
<dbReference type="InterPro" id="IPR036866">
    <property type="entry name" value="RibonucZ/Hydroxyglut_hydro"/>
</dbReference>
<evidence type="ECO:0000313" key="2">
    <source>
        <dbReference type="EMBL" id="SHJ01785.1"/>
    </source>
</evidence>
<dbReference type="SUPFAM" id="SSF56281">
    <property type="entry name" value="Metallo-hydrolase/oxidoreductase"/>
    <property type="match status" value="1"/>
</dbReference>
<dbReference type="InterPro" id="IPR052159">
    <property type="entry name" value="Competence_DNA_uptake"/>
</dbReference>
<proteinExistence type="predicted"/>
<dbReference type="InterPro" id="IPR001279">
    <property type="entry name" value="Metallo-B-lactamas"/>
</dbReference>
<feature type="domain" description="Metallo-beta-lactamase" evidence="1">
    <location>
        <begin position="78"/>
        <end position="271"/>
    </location>
</feature>
<gene>
    <name evidence="2" type="ORF">SAMN02745176_02125</name>
</gene>
<dbReference type="Pfam" id="PF00753">
    <property type="entry name" value="Lactamase_B"/>
    <property type="match status" value="1"/>
</dbReference>
<dbReference type="PANTHER" id="PTHR30619:SF7">
    <property type="entry name" value="BETA-LACTAMASE DOMAIN PROTEIN"/>
    <property type="match status" value="1"/>
</dbReference>
<dbReference type="SMART" id="SM00849">
    <property type="entry name" value="Lactamase_B"/>
    <property type="match status" value="1"/>
</dbReference>
<dbReference type="InterPro" id="IPR035681">
    <property type="entry name" value="ComA-like_MBL"/>
</dbReference>
<organism evidence="2 3">
    <name type="scientific">Lutispora thermophila DSM 19022</name>
    <dbReference type="NCBI Taxonomy" id="1122184"/>
    <lineage>
        <taxon>Bacteria</taxon>
        <taxon>Bacillati</taxon>
        <taxon>Bacillota</taxon>
        <taxon>Clostridia</taxon>
        <taxon>Lutisporales</taxon>
        <taxon>Lutisporaceae</taxon>
        <taxon>Lutispora</taxon>
    </lineage>
</organism>
<protein>
    <submittedName>
        <fullName evidence="2">DNA internalization-related competence protein ComEC/Rec2</fullName>
    </submittedName>
</protein>
<dbReference type="AlphaFoldDB" id="A0A1M6FVN9"/>
<dbReference type="CDD" id="cd07731">
    <property type="entry name" value="ComA-like_MBL-fold"/>
    <property type="match status" value="1"/>
</dbReference>
<dbReference type="Gene3D" id="3.60.15.10">
    <property type="entry name" value="Ribonuclease Z/Hydroxyacylglutathione hydrolase-like"/>
    <property type="match status" value="1"/>
</dbReference>